<dbReference type="Proteomes" id="UP000585665">
    <property type="component" value="Unassembled WGS sequence"/>
</dbReference>
<dbReference type="EMBL" id="JABXXR010000019">
    <property type="protein sequence ID" value="NVN39869.1"/>
    <property type="molecule type" value="Genomic_DNA"/>
</dbReference>
<gene>
    <name evidence="1" type="ORF">HUK82_04730</name>
</gene>
<accession>A0A850PB08</accession>
<dbReference type="AlphaFoldDB" id="A0A850PB08"/>
<comment type="caution">
    <text evidence="1">The sequence shown here is derived from an EMBL/GenBank/DDBJ whole genome shotgun (WGS) entry which is preliminary data.</text>
</comment>
<protein>
    <submittedName>
        <fullName evidence="1">Uncharacterized protein</fullName>
    </submittedName>
</protein>
<sequence length="104" mass="11182">MKLEVCERQVSLLLDCLKLGALEYGSLARIARQGSGVPGSMVDAGRDAQHINGYEQKQLEVKVLIERLRVLSASPHVVSDDIQSCSAVVLPFPAARPLNPGDEG</sequence>
<proteinExistence type="predicted"/>
<name>A0A850PB08_9PROT</name>
<evidence type="ECO:0000313" key="2">
    <source>
        <dbReference type="Proteomes" id="UP000585665"/>
    </source>
</evidence>
<keyword evidence="2" id="KW-1185">Reference proteome</keyword>
<evidence type="ECO:0000313" key="1">
    <source>
        <dbReference type="EMBL" id="NVN39869.1"/>
    </source>
</evidence>
<dbReference type="RefSeq" id="WP_176612847.1">
    <property type="nucleotide sequence ID" value="NZ_JABXXR010000019.1"/>
</dbReference>
<organism evidence="1 2">
    <name type="scientific">Ameyamaea chiangmaiensis</name>
    <dbReference type="NCBI Taxonomy" id="442969"/>
    <lineage>
        <taxon>Bacteria</taxon>
        <taxon>Pseudomonadati</taxon>
        <taxon>Pseudomonadota</taxon>
        <taxon>Alphaproteobacteria</taxon>
        <taxon>Acetobacterales</taxon>
        <taxon>Acetobacteraceae</taxon>
        <taxon>Ameyamaea</taxon>
    </lineage>
</organism>
<reference evidence="1 2" key="1">
    <citation type="submission" date="2020-06" db="EMBL/GenBank/DDBJ databases">
        <title>Description of novel acetic acid bacteria.</title>
        <authorList>
            <person name="Sombolestani A."/>
        </authorList>
    </citation>
    <scope>NUCLEOTIDE SEQUENCE [LARGE SCALE GENOMIC DNA]</scope>
    <source>
        <strain evidence="1 2">LMG 27010</strain>
    </source>
</reference>